<organism evidence="14">
    <name type="scientific">Streptococcus iners</name>
    <dbReference type="NCBI Taxonomy" id="3028084"/>
    <lineage>
        <taxon>Bacteria</taxon>
        <taxon>Bacillati</taxon>
        <taxon>Bacillota</taxon>
        <taxon>Bacilli</taxon>
        <taxon>Lactobacillales</taxon>
        <taxon>Streptococcaceae</taxon>
        <taxon>Streptococcus</taxon>
    </lineage>
</organism>
<comment type="similarity">
    <text evidence="9">Belongs to the metallo-beta-lactamase superfamily. RNA-metabolizing metallo-beta-lactamase-like family. Bacterial RNase J subfamily.</text>
</comment>
<dbReference type="AlphaFoldDB" id="A0AA97A3T5"/>
<dbReference type="InterPro" id="IPR036866">
    <property type="entry name" value="RibonucZ/Hydroxyglut_hydro"/>
</dbReference>
<dbReference type="Pfam" id="PF22505">
    <property type="entry name" value="RNase_J_b_CASP"/>
    <property type="match status" value="1"/>
</dbReference>
<dbReference type="EMBL" id="CP118735">
    <property type="protein sequence ID" value="WNY51244.1"/>
    <property type="molecule type" value="Genomic_DNA"/>
</dbReference>
<dbReference type="GO" id="GO:0005737">
    <property type="term" value="C:cytoplasm"/>
    <property type="evidence" value="ECO:0007669"/>
    <property type="project" value="UniProtKB-SubCell"/>
</dbReference>
<feature type="binding site" evidence="12">
    <location>
        <position position="144"/>
    </location>
    <ligand>
        <name>Zn(2+)</name>
        <dbReference type="ChEBI" id="CHEBI:29105"/>
        <label>1</label>
        <note>catalytic</note>
    </ligand>
</feature>
<feature type="binding site" evidence="12">
    <location>
        <position position="76"/>
    </location>
    <ligand>
        <name>Zn(2+)</name>
        <dbReference type="ChEBI" id="CHEBI:29105"/>
        <label>1</label>
        <note>catalytic</note>
    </ligand>
</feature>
<dbReference type="PIRSF" id="PIRSF004803">
    <property type="entry name" value="RnjA"/>
    <property type="match status" value="1"/>
</dbReference>
<evidence type="ECO:0000256" key="11">
    <source>
        <dbReference type="PIRSR" id="PIRSR004803-2"/>
    </source>
</evidence>
<dbReference type="EC" id="3.1.-.-" evidence="9"/>
<evidence type="ECO:0000256" key="2">
    <source>
        <dbReference type="ARBA" id="ARBA00022722"/>
    </source>
</evidence>
<dbReference type="InterPro" id="IPR011108">
    <property type="entry name" value="RMMBL"/>
</dbReference>
<dbReference type="InterPro" id="IPR001279">
    <property type="entry name" value="Metallo-B-lactamas"/>
</dbReference>
<evidence type="ECO:0000256" key="5">
    <source>
        <dbReference type="ARBA" id="ARBA00022801"/>
    </source>
</evidence>
<dbReference type="SUPFAM" id="SSF56281">
    <property type="entry name" value="Metallo-hydrolase/oxidoreductase"/>
    <property type="match status" value="1"/>
</dbReference>
<dbReference type="InterPro" id="IPR055132">
    <property type="entry name" value="RNase_J_b_CASP"/>
</dbReference>
<dbReference type="KEGG" id="sins:PW252_00855"/>
<dbReference type="GO" id="GO:0008270">
    <property type="term" value="F:zinc ion binding"/>
    <property type="evidence" value="ECO:0007669"/>
    <property type="project" value="InterPro"/>
</dbReference>
<dbReference type="GO" id="GO:0004534">
    <property type="term" value="F:5'-3' RNA exonuclease activity"/>
    <property type="evidence" value="ECO:0007669"/>
    <property type="project" value="UniProtKB-UniRule"/>
</dbReference>
<feature type="binding site" evidence="12">
    <location>
        <position position="392"/>
    </location>
    <ligand>
        <name>Zn(2+)</name>
        <dbReference type="ChEBI" id="CHEBI:29105"/>
        <label>1</label>
        <note>catalytic</note>
    </ligand>
</feature>
<comment type="cofactor">
    <cofactor evidence="12">
        <name>Ca(2+)</name>
        <dbReference type="ChEBI" id="CHEBI:29108"/>
    </cofactor>
    <text evidence="12">Binds 1 Ca(2+) cation per subunit. Seen in 1 crystal structure, it is not clear if it is physiologically important.</text>
</comment>
<feature type="binding site" evidence="12">
    <location>
        <position position="53"/>
    </location>
    <ligand>
        <name>Ca(2+)</name>
        <dbReference type="ChEBI" id="CHEBI:29108"/>
    </ligand>
</feature>
<feature type="binding site" evidence="12">
    <location>
        <position position="80"/>
    </location>
    <ligand>
        <name>Zn(2+)</name>
        <dbReference type="ChEBI" id="CHEBI:29105"/>
        <label>1</label>
        <note>catalytic</note>
    </ligand>
</feature>
<dbReference type="HAMAP" id="MF_01491">
    <property type="entry name" value="RNase_J_bact"/>
    <property type="match status" value="1"/>
</dbReference>
<evidence type="ECO:0000256" key="8">
    <source>
        <dbReference type="ARBA" id="ARBA00022884"/>
    </source>
</evidence>
<feature type="binding site" evidence="12">
    <location>
        <position position="445"/>
    </location>
    <ligand>
        <name>Ca(2+)</name>
        <dbReference type="ChEBI" id="CHEBI:29108"/>
    </ligand>
</feature>
<gene>
    <name evidence="9" type="primary">rnj</name>
    <name evidence="14" type="ORF">PW252_00855</name>
</gene>
<keyword evidence="12" id="KW-0106">Calcium</keyword>
<dbReference type="GO" id="GO:0006364">
    <property type="term" value="P:rRNA processing"/>
    <property type="evidence" value="ECO:0007669"/>
    <property type="project" value="UniProtKB-UniRule"/>
</dbReference>
<keyword evidence="3 12" id="KW-0479">Metal-binding</keyword>
<dbReference type="Gene3D" id="3.40.50.10710">
    <property type="entry name" value="Metallo-hydrolase/oxidoreductase"/>
    <property type="match status" value="1"/>
</dbReference>
<comment type="cofactor">
    <cofactor evidence="12">
        <name>Zn(2+)</name>
        <dbReference type="ChEBI" id="CHEBI:29105"/>
    </cofactor>
    <text evidence="12">Binds 2 Zn(2+) ions per subunit. It is not clear if Zn(2+) or Mg(2+) is physiologically important.</text>
</comment>
<evidence type="ECO:0000256" key="1">
    <source>
        <dbReference type="ARBA" id="ARBA00022490"/>
    </source>
</evidence>
<feature type="binding site" evidence="12">
    <location>
        <position position="51"/>
    </location>
    <ligand>
        <name>Ca(2+)</name>
        <dbReference type="ChEBI" id="CHEBI:29108"/>
    </ligand>
</feature>
<feature type="active site" description="Proton donor" evidence="10">
    <location>
        <position position="197"/>
    </location>
</feature>
<dbReference type="Gene3D" id="3.60.15.10">
    <property type="entry name" value="Ribonuclease Z/Hydroxyacylglutathione hydrolase-like"/>
    <property type="match status" value="1"/>
</dbReference>
<evidence type="ECO:0000256" key="9">
    <source>
        <dbReference type="HAMAP-Rule" id="MF_01491"/>
    </source>
</evidence>
<feature type="binding site" evidence="12">
    <location>
        <position position="78"/>
    </location>
    <ligand>
        <name>Zn(2+)</name>
        <dbReference type="ChEBI" id="CHEBI:29105"/>
        <label>2</label>
        <note>catalytic</note>
    </ligand>
</feature>
<comment type="subcellular location">
    <subcellularLocation>
        <location evidence="9">Cytoplasm</location>
    </subcellularLocation>
</comment>
<feature type="active site" description="Proton acceptor" evidence="10">
    <location>
        <position position="370"/>
    </location>
</feature>
<feature type="binding site" evidence="9 11">
    <location>
        <begin position="366"/>
        <end position="370"/>
    </location>
    <ligand>
        <name>substrate</name>
    </ligand>
</feature>
<keyword evidence="1 9" id="KW-0963">Cytoplasm</keyword>
<dbReference type="InterPro" id="IPR001587">
    <property type="entry name" value="RNase_J_CS"/>
</dbReference>
<protein>
    <recommendedName>
        <fullName evidence="9">Ribonuclease J</fullName>
        <shortName evidence="9">RNase J</shortName>
        <ecNumber evidence="9">3.1.-.-</ecNumber>
    </recommendedName>
</protein>
<evidence type="ECO:0000259" key="13">
    <source>
        <dbReference type="SMART" id="SM00849"/>
    </source>
</evidence>
<dbReference type="InterPro" id="IPR030854">
    <property type="entry name" value="RNase_J_bac"/>
</dbReference>
<dbReference type="Pfam" id="PF17770">
    <property type="entry name" value="RNase_J_C"/>
    <property type="match status" value="1"/>
</dbReference>
<dbReference type="PANTHER" id="PTHR43694:SF1">
    <property type="entry name" value="RIBONUCLEASE J"/>
    <property type="match status" value="1"/>
</dbReference>
<evidence type="ECO:0000256" key="10">
    <source>
        <dbReference type="PIRSR" id="PIRSR004803-1"/>
    </source>
</evidence>
<comment type="subunit">
    <text evidence="9">Homodimer, may be a subunit of the RNA degradosome.</text>
</comment>
<feature type="binding site" evidence="12">
    <location>
        <position position="81"/>
    </location>
    <ligand>
        <name>Zn(2+)</name>
        <dbReference type="ChEBI" id="CHEBI:29105"/>
        <label>1</label>
        <note>catalytic</note>
    </ligand>
</feature>
<keyword evidence="9" id="KW-0698">rRNA processing</keyword>
<sequence length="559" mass="61332">MSSVNLKPHEVGVFAIGGLGEIGKNTYGIEYKDEILIVDAGIKFPEDDLLGIDYVIPDYSYIVENLDRVKGLVITHGHEDHIGGIPFLLKQANVPIYAGPLALALIRGKLEEHGLLRDATLHEINHKTELTFKHLKVSFFRTTHSIPEPLGIVIDTPQGKIVCTGDFKFDFTPVGEPADLHRMAALGEEGVLCLLSDSTNAEVPTFTNSEKVVGQSIMKLIEGIHGRIIFASFASNIFRLQQAADAAVKTGRKIAVFGRSMEKAIVNGIELGYIKVPKDTFIEPNEIKEYPASEIMILCTGSQGEPMAALSRIAHGTHRQVQLQPGDTVIFSSSPIPGNTTGVNKLINILIEAGVDVIHGKINNIHTSGHGGQQEQKLMLRLIKPKYFMPVHGEYRMQKIHASLAVDTGVPKDNIFIMENGDVLALTKDSARLAGKFNAQDIYVDGNRIGEIGAAVLKDRRDLSEDGVVLAVATVDFKSKMILAGPDILSRGFIYMRESGDLIRESQRVLFNAIRIAMRNKDANIQTVNGAIVNALRPFLYEKTEREPIIIPMILTPDQ</sequence>
<evidence type="ECO:0000313" key="14">
    <source>
        <dbReference type="EMBL" id="WNY51244.1"/>
    </source>
</evidence>
<evidence type="ECO:0000256" key="4">
    <source>
        <dbReference type="ARBA" id="ARBA00022759"/>
    </source>
</evidence>
<dbReference type="GO" id="GO:0003723">
    <property type="term" value="F:RNA binding"/>
    <property type="evidence" value="ECO:0007669"/>
    <property type="project" value="UniProtKB-UniRule"/>
</dbReference>
<proteinExistence type="inferred from homology"/>
<dbReference type="RefSeq" id="WP_248049611.1">
    <property type="nucleotide sequence ID" value="NZ_CP118735.1"/>
</dbReference>
<dbReference type="NCBIfam" id="TIGR00649">
    <property type="entry name" value="MG423"/>
    <property type="match status" value="1"/>
</dbReference>
<keyword evidence="7 9" id="KW-0269">Exonuclease</keyword>
<dbReference type="PANTHER" id="PTHR43694">
    <property type="entry name" value="RIBONUCLEASE J"/>
    <property type="match status" value="1"/>
</dbReference>
<dbReference type="CDD" id="cd07714">
    <property type="entry name" value="RNaseJ_MBL-fold"/>
    <property type="match status" value="1"/>
</dbReference>
<evidence type="ECO:0000256" key="3">
    <source>
        <dbReference type="ARBA" id="ARBA00022723"/>
    </source>
</evidence>
<dbReference type="Gene3D" id="3.10.20.580">
    <property type="match status" value="1"/>
</dbReference>
<dbReference type="Pfam" id="PF00753">
    <property type="entry name" value="Lactamase_B"/>
    <property type="match status" value="1"/>
</dbReference>
<dbReference type="SMART" id="SM00849">
    <property type="entry name" value="Lactamase_B"/>
    <property type="match status" value="1"/>
</dbReference>
<dbReference type="InterPro" id="IPR042173">
    <property type="entry name" value="RNase_J_2"/>
</dbReference>
<dbReference type="PROSITE" id="PS01292">
    <property type="entry name" value="UPF0036"/>
    <property type="match status" value="1"/>
</dbReference>
<evidence type="ECO:0000256" key="6">
    <source>
        <dbReference type="ARBA" id="ARBA00022833"/>
    </source>
</evidence>
<feature type="binding site" evidence="12">
    <location>
        <position position="166"/>
    </location>
    <ligand>
        <name>Zn(2+)</name>
        <dbReference type="ChEBI" id="CHEBI:29105"/>
        <label>1</label>
        <note>catalytic</note>
    </ligand>
</feature>
<keyword evidence="4 9" id="KW-0255">Endonuclease</keyword>
<keyword evidence="5 9" id="KW-0378">Hydrolase</keyword>
<keyword evidence="8 9" id="KW-0694">RNA-binding</keyword>
<evidence type="ECO:0000256" key="7">
    <source>
        <dbReference type="ARBA" id="ARBA00022839"/>
    </source>
</evidence>
<dbReference type="InterPro" id="IPR041636">
    <property type="entry name" value="RNase_J_C"/>
</dbReference>
<name>A0AA97A3T5_9STRE</name>
<evidence type="ECO:0000256" key="12">
    <source>
        <dbReference type="PIRSR" id="PIRSR004803-3"/>
    </source>
</evidence>
<accession>A0AA97A3T5</accession>
<dbReference type="InterPro" id="IPR004613">
    <property type="entry name" value="RNase_J"/>
</dbReference>
<dbReference type="NCBIfam" id="NF047419">
    <property type="entry name" value="RNase_J1_RnjA"/>
    <property type="match status" value="1"/>
</dbReference>
<feature type="domain" description="Metallo-beta-lactamase" evidence="13">
    <location>
        <begin position="23"/>
        <end position="217"/>
    </location>
</feature>
<keyword evidence="2 9" id="KW-0540">Nuclease</keyword>
<feature type="binding site" evidence="11">
    <location>
        <begin position="234"/>
        <end position="236"/>
    </location>
    <ligand>
        <name>substrate</name>
    </ligand>
</feature>
<dbReference type="GO" id="GO:0004521">
    <property type="term" value="F:RNA endonuclease activity"/>
    <property type="evidence" value="ECO:0007669"/>
    <property type="project" value="UniProtKB-UniRule"/>
</dbReference>
<reference evidence="14" key="1">
    <citation type="submission" date="2023-02" db="EMBL/GenBank/DDBJ databases">
        <title>Streptococcus sp. Genome Sequencing and Assembly.</title>
        <authorList>
            <person name="Shore S.M."/>
            <person name="Nicholson T.L."/>
        </authorList>
    </citation>
    <scope>NUCLEOTIDE SEQUENCE</scope>
    <source>
        <strain evidence="14">29887</strain>
    </source>
</reference>
<comment type="function">
    <text evidence="9">An RNase that has 5'-3' exonuclease and possibly endonuclease activity. Involved in maturation of rRNA and in some organisms also mRNA maturation and/or decay.</text>
</comment>
<keyword evidence="6 12" id="KW-0862">Zinc</keyword>
<dbReference type="Pfam" id="PF07521">
    <property type="entry name" value="RMMBL"/>
    <property type="match status" value="1"/>
</dbReference>